<keyword evidence="2" id="KW-1185">Reference proteome</keyword>
<organism evidence="1 2">
    <name type="scientific">Tetrabaena socialis</name>
    <dbReference type="NCBI Taxonomy" id="47790"/>
    <lineage>
        <taxon>Eukaryota</taxon>
        <taxon>Viridiplantae</taxon>
        <taxon>Chlorophyta</taxon>
        <taxon>core chlorophytes</taxon>
        <taxon>Chlorophyceae</taxon>
        <taxon>CS clade</taxon>
        <taxon>Chlamydomonadales</taxon>
        <taxon>Tetrabaenaceae</taxon>
        <taxon>Tetrabaena</taxon>
    </lineage>
</organism>
<comment type="caution">
    <text evidence="1">The sequence shown here is derived from an EMBL/GenBank/DDBJ whole genome shotgun (WGS) entry which is preliminary data.</text>
</comment>
<evidence type="ECO:0000313" key="1">
    <source>
        <dbReference type="EMBL" id="PNH02328.1"/>
    </source>
</evidence>
<feature type="non-terminal residue" evidence="1">
    <location>
        <position position="1"/>
    </location>
</feature>
<reference evidence="1 2" key="1">
    <citation type="journal article" date="2017" name="Mol. Biol. Evol.">
        <title>The 4-celled Tetrabaena socialis nuclear genome reveals the essential components for genetic control of cell number at the origin of multicellularity in the volvocine lineage.</title>
        <authorList>
            <person name="Featherston J."/>
            <person name="Arakaki Y."/>
            <person name="Hanschen E.R."/>
            <person name="Ferris P.J."/>
            <person name="Michod R.E."/>
            <person name="Olson B.J.S.C."/>
            <person name="Nozaki H."/>
            <person name="Durand P.M."/>
        </authorList>
    </citation>
    <scope>NUCLEOTIDE SEQUENCE [LARGE SCALE GENOMIC DNA]</scope>
    <source>
        <strain evidence="1 2">NIES-571</strain>
    </source>
</reference>
<evidence type="ECO:0000313" key="2">
    <source>
        <dbReference type="Proteomes" id="UP000236333"/>
    </source>
</evidence>
<protein>
    <submittedName>
        <fullName evidence="1">Uncharacterized protein</fullName>
    </submittedName>
</protein>
<dbReference type="OrthoDB" id="555222at2759"/>
<dbReference type="EMBL" id="PGGS01000675">
    <property type="protein sequence ID" value="PNH02328.1"/>
    <property type="molecule type" value="Genomic_DNA"/>
</dbReference>
<gene>
    <name evidence="1" type="ORF">TSOC_011700</name>
</gene>
<dbReference type="Proteomes" id="UP000236333">
    <property type="component" value="Unassembled WGS sequence"/>
</dbReference>
<sequence>LGRIAGNVAPSWNLSLILRAKDILAGQSDLGKKLAARDKKMDKKRGMVDKKMDIMVKKLDKVQTSLGFVQEIALAETFQRQGVLGRSAHFRGAHDLLATVLPSTVVQVMSREPQLTGRGFLMGVSKLVEKEGVPQAADNIRQVLETDSELTTDAGKKTVCSTLQMIKDEFHNKASKEDEEANVEVKVMPAGLTTDIDALFRYARGSWEQRMQLLKDELFVRCAAALLLDRYTGVLEVDAGAGVGCTVDVAAQALRLRLGESKLNPAELPAAQEQLLAVSTLAAFAVDKVVAACRESKVAGVSELPQSLLIDGVCVFSGTVHRNQLCKLASGTRVPIKRSLAFISAQYGSVH</sequence>
<name>A0A2J7ZPY2_9CHLO</name>
<accession>A0A2J7ZPY2</accession>
<dbReference type="AlphaFoldDB" id="A0A2J7ZPY2"/>
<proteinExistence type="predicted"/>